<name>A0A6A6TBF1_9PLEO</name>
<keyword evidence="2" id="KW-1185">Reference proteome</keyword>
<proteinExistence type="predicted"/>
<sequence>MLQWNPPDAYLSGWRGRCLKLPILVVLDIASTCNIFGICFGNPGSIGRGRSCWIVWNRKAYLVWPEVNASEFQGRRHGREEFACSFPEGSEGIGRDGVGGTVSRLDRASPTRSTLSLAMENPCSPCMRTRRRCARIWSGSFKLTRILSSKRYAHGRTPALGG</sequence>
<dbReference type="EMBL" id="MU004339">
    <property type="protein sequence ID" value="KAF2656208.1"/>
    <property type="molecule type" value="Genomic_DNA"/>
</dbReference>
<dbReference type="Proteomes" id="UP000799324">
    <property type="component" value="Unassembled WGS sequence"/>
</dbReference>
<reference evidence="1" key="1">
    <citation type="journal article" date="2020" name="Stud. Mycol.">
        <title>101 Dothideomycetes genomes: a test case for predicting lifestyles and emergence of pathogens.</title>
        <authorList>
            <person name="Haridas S."/>
            <person name="Albert R."/>
            <person name="Binder M."/>
            <person name="Bloem J."/>
            <person name="Labutti K."/>
            <person name="Salamov A."/>
            <person name="Andreopoulos B."/>
            <person name="Baker S."/>
            <person name="Barry K."/>
            <person name="Bills G."/>
            <person name="Bluhm B."/>
            <person name="Cannon C."/>
            <person name="Castanera R."/>
            <person name="Culley D."/>
            <person name="Daum C."/>
            <person name="Ezra D."/>
            <person name="Gonzalez J."/>
            <person name="Henrissat B."/>
            <person name="Kuo A."/>
            <person name="Liang C."/>
            <person name="Lipzen A."/>
            <person name="Lutzoni F."/>
            <person name="Magnuson J."/>
            <person name="Mondo S."/>
            <person name="Nolan M."/>
            <person name="Ohm R."/>
            <person name="Pangilinan J."/>
            <person name="Park H.-J."/>
            <person name="Ramirez L."/>
            <person name="Alfaro M."/>
            <person name="Sun H."/>
            <person name="Tritt A."/>
            <person name="Yoshinaga Y."/>
            <person name="Zwiers L.-H."/>
            <person name="Turgeon B."/>
            <person name="Goodwin S."/>
            <person name="Spatafora J."/>
            <person name="Crous P."/>
            <person name="Grigoriev I."/>
        </authorList>
    </citation>
    <scope>NUCLEOTIDE SEQUENCE</scope>
    <source>
        <strain evidence="1">CBS 122681</strain>
    </source>
</reference>
<evidence type="ECO:0000313" key="1">
    <source>
        <dbReference type="EMBL" id="KAF2656208.1"/>
    </source>
</evidence>
<dbReference type="AlphaFoldDB" id="A0A6A6TBF1"/>
<gene>
    <name evidence="1" type="ORF">K491DRAFT_397142</name>
</gene>
<organism evidence="1 2">
    <name type="scientific">Lophiostoma macrostomum CBS 122681</name>
    <dbReference type="NCBI Taxonomy" id="1314788"/>
    <lineage>
        <taxon>Eukaryota</taxon>
        <taxon>Fungi</taxon>
        <taxon>Dikarya</taxon>
        <taxon>Ascomycota</taxon>
        <taxon>Pezizomycotina</taxon>
        <taxon>Dothideomycetes</taxon>
        <taxon>Pleosporomycetidae</taxon>
        <taxon>Pleosporales</taxon>
        <taxon>Lophiostomataceae</taxon>
        <taxon>Lophiostoma</taxon>
    </lineage>
</organism>
<evidence type="ECO:0000313" key="2">
    <source>
        <dbReference type="Proteomes" id="UP000799324"/>
    </source>
</evidence>
<accession>A0A6A6TBF1</accession>
<protein>
    <submittedName>
        <fullName evidence="1">Uncharacterized protein</fullName>
    </submittedName>
</protein>